<dbReference type="AlphaFoldDB" id="A0A0B0DEG9"/>
<dbReference type="Proteomes" id="UP000030664">
    <property type="component" value="Unassembled WGS sequence"/>
</dbReference>
<proteinExistence type="predicted"/>
<dbReference type="Pfam" id="PF04250">
    <property type="entry name" value="DUF429"/>
    <property type="match status" value="1"/>
</dbReference>
<evidence type="ECO:0000256" key="1">
    <source>
        <dbReference type="SAM" id="MobiDB-lite"/>
    </source>
</evidence>
<comment type="caution">
    <text evidence="2">The sequence shown here is derived from an EMBL/GenBank/DDBJ whole genome shotgun (WGS) entry which is preliminary data.</text>
</comment>
<feature type="region of interest" description="Disordered" evidence="1">
    <location>
        <begin position="238"/>
        <end position="259"/>
    </location>
</feature>
<dbReference type="eggNOG" id="COG2410">
    <property type="taxonomic scope" value="Bacteria"/>
</dbReference>
<organism evidence="2 3">
    <name type="scientific">Kocuria marina</name>
    <dbReference type="NCBI Taxonomy" id="223184"/>
    <lineage>
        <taxon>Bacteria</taxon>
        <taxon>Bacillati</taxon>
        <taxon>Actinomycetota</taxon>
        <taxon>Actinomycetes</taxon>
        <taxon>Micrococcales</taxon>
        <taxon>Micrococcaceae</taxon>
        <taxon>Kocuria</taxon>
    </lineage>
</organism>
<evidence type="ECO:0000313" key="2">
    <source>
        <dbReference type="EMBL" id="KHE73664.1"/>
    </source>
</evidence>
<dbReference type="EMBL" id="JROM01000055">
    <property type="protein sequence ID" value="KHE73664.1"/>
    <property type="molecule type" value="Genomic_DNA"/>
</dbReference>
<gene>
    <name evidence="2" type="ORF">AS25_12270</name>
</gene>
<accession>A0A0B0DEG9</accession>
<dbReference type="InterPro" id="IPR007362">
    <property type="entry name" value="DUF429"/>
</dbReference>
<protein>
    <recommendedName>
        <fullName evidence="4">Branched-chain amino acid aminotransferase</fullName>
    </recommendedName>
</protein>
<sequence>MTYIGIDLAASEQRTGLAELTEDAGSVVVRHVTVGATDHDLVKAIRTAQRVGVDIPFGWPDAFVDVLTAHSRGTLVPPADTGPSWRRPLAMRATDRWIQERTGLTPLSVSTDRIAHPALRWAGIEAELRASGVPVPRDGSGVVCEVYPAAALKCWSLPHRGYKGKTNVAQRSRLMSELSDRVPWLDWGGFHDVCAADDNALDAVLAALVAREVDLERCEPIPGELRSVSLREGWIRLPSGAPAPPRRAPATPRRAPSAG</sequence>
<name>A0A0B0DEG9_9MICC</name>
<reference evidence="2 3" key="1">
    <citation type="submission" date="2014-09" db="EMBL/GenBank/DDBJ databases">
        <title>High-quality draft genome sequence of Kocuria marina SO9-6, an actinobacterium isolated from a copper mine.</title>
        <authorList>
            <person name="Castro D.B."/>
            <person name="Pereira L.B."/>
            <person name="Silva M.V."/>
            <person name="Silva B.P."/>
            <person name="Zanardi B.R."/>
            <person name="Carlos C."/>
            <person name="Belgini D.R."/>
            <person name="Limache E.G."/>
            <person name="Lacerda G.V."/>
            <person name="Nery M.B."/>
            <person name="Gomes M.B."/>
            <person name="Souza S."/>
            <person name="Silva T.M."/>
            <person name="Rodrigues V.D."/>
            <person name="Paulino L.C."/>
            <person name="Vicentini R."/>
            <person name="Ferraz L.F."/>
            <person name="Ottoboni L.M."/>
        </authorList>
    </citation>
    <scope>NUCLEOTIDE SEQUENCE [LARGE SCALE GENOMIC DNA]</scope>
    <source>
        <strain evidence="2 3">SO9-6</strain>
    </source>
</reference>
<feature type="compositionally biased region" description="Low complexity" evidence="1">
    <location>
        <begin position="248"/>
        <end position="259"/>
    </location>
</feature>
<dbReference type="STRING" id="223184.AS25_12270"/>
<evidence type="ECO:0000313" key="3">
    <source>
        <dbReference type="Proteomes" id="UP000030664"/>
    </source>
</evidence>
<evidence type="ECO:0008006" key="4">
    <source>
        <dbReference type="Google" id="ProtNLM"/>
    </source>
</evidence>